<dbReference type="InterPro" id="IPR029068">
    <property type="entry name" value="Glyas_Bleomycin-R_OHBP_Dase"/>
</dbReference>
<proteinExistence type="predicted"/>
<evidence type="ECO:0000313" key="3">
    <source>
        <dbReference type="Proteomes" id="UP001501734"/>
    </source>
</evidence>
<dbReference type="InterPro" id="IPR037523">
    <property type="entry name" value="VOC_core"/>
</dbReference>
<feature type="domain" description="VOC" evidence="1">
    <location>
        <begin position="7"/>
        <end position="121"/>
    </location>
</feature>
<keyword evidence="3" id="KW-1185">Reference proteome</keyword>
<evidence type="ECO:0000313" key="2">
    <source>
        <dbReference type="EMBL" id="GAA4071418.1"/>
    </source>
</evidence>
<name>A0ABP7VRI6_9BACI</name>
<dbReference type="Pfam" id="PF00903">
    <property type="entry name" value="Glyoxalase"/>
    <property type="match status" value="1"/>
</dbReference>
<dbReference type="InterPro" id="IPR004360">
    <property type="entry name" value="Glyas_Fos-R_dOase_dom"/>
</dbReference>
<dbReference type="Gene3D" id="3.10.180.10">
    <property type="entry name" value="2,3-Dihydroxybiphenyl 1,2-Dioxygenase, domain 1"/>
    <property type="match status" value="1"/>
</dbReference>
<dbReference type="EMBL" id="BAABDL010000085">
    <property type="protein sequence ID" value="GAA4071418.1"/>
    <property type="molecule type" value="Genomic_DNA"/>
</dbReference>
<dbReference type="PANTHER" id="PTHR39175">
    <property type="entry name" value="FAMILY PROTEIN, PUTATIVE (AFU_ORTHOLOGUE AFUA_3G15060)-RELATED"/>
    <property type="match status" value="1"/>
</dbReference>
<dbReference type="RefSeq" id="WP_344912068.1">
    <property type="nucleotide sequence ID" value="NZ_BAABDL010000085.1"/>
</dbReference>
<dbReference type="PROSITE" id="PS51819">
    <property type="entry name" value="VOC"/>
    <property type="match status" value="1"/>
</dbReference>
<dbReference type="PANTHER" id="PTHR39175:SF1">
    <property type="entry name" value="FAMILY PROTEIN, PUTATIVE (AFU_ORTHOLOGUE AFUA_3G15060)-RELATED"/>
    <property type="match status" value="1"/>
</dbReference>
<protein>
    <submittedName>
        <fullName evidence="2">VOC family protein</fullName>
    </submittedName>
</protein>
<dbReference type="SUPFAM" id="SSF54593">
    <property type="entry name" value="Glyoxalase/Bleomycin resistance protein/Dihydroxybiphenyl dioxygenase"/>
    <property type="match status" value="1"/>
</dbReference>
<gene>
    <name evidence="2" type="ORF">GCM10022410_16330</name>
</gene>
<reference evidence="3" key="1">
    <citation type="journal article" date="2019" name="Int. J. Syst. Evol. Microbiol.">
        <title>The Global Catalogue of Microorganisms (GCM) 10K type strain sequencing project: providing services to taxonomists for standard genome sequencing and annotation.</title>
        <authorList>
            <consortium name="The Broad Institute Genomics Platform"/>
            <consortium name="The Broad Institute Genome Sequencing Center for Infectious Disease"/>
            <person name="Wu L."/>
            <person name="Ma J."/>
        </authorList>
    </citation>
    <scope>NUCLEOTIDE SEQUENCE [LARGE SCALE GENOMIC DNA]</scope>
    <source>
        <strain evidence="3">JCM 17250</strain>
    </source>
</reference>
<organism evidence="2 3">
    <name type="scientific">Amphibacillus indicireducens</name>
    <dbReference type="NCBI Taxonomy" id="1076330"/>
    <lineage>
        <taxon>Bacteria</taxon>
        <taxon>Bacillati</taxon>
        <taxon>Bacillota</taxon>
        <taxon>Bacilli</taxon>
        <taxon>Bacillales</taxon>
        <taxon>Bacillaceae</taxon>
        <taxon>Amphibacillus</taxon>
    </lineage>
</organism>
<dbReference type="Proteomes" id="UP001501734">
    <property type="component" value="Unassembled WGS sequence"/>
</dbReference>
<accession>A0ABP7VRI6</accession>
<evidence type="ECO:0000259" key="1">
    <source>
        <dbReference type="PROSITE" id="PS51819"/>
    </source>
</evidence>
<sequence length="122" mass="13917">MNFSLLQIDHVLLAAPRGSENLARTFYADVLGLKEIEKPPMLKKRGGVWFELGNQQLHIGIEEPFLPAKKAHPAFEVSDIEALKQHLTDKKVIYQLDNDLPGVKRIFIDDPFGNRIELLEKE</sequence>
<comment type="caution">
    <text evidence="2">The sequence shown here is derived from an EMBL/GenBank/DDBJ whole genome shotgun (WGS) entry which is preliminary data.</text>
</comment>